<accession>A0A3A3G614</accession>
<gene>
    <name evidence="2" type="ORF">D3878_22215</name>
</gene>
<dbReference type="Pfam" id="PF16074">
    <property type="entry name" value="PilW"/>
    <property type="match status" value="1"/>
</dbReference>
<dbReference type="GO" id="GO:0043683">
    <property type="term" value="P:type IV pilus assembly"/>
    <property type="evidence" value="ECO:0007669"/>
    <property type="project" value="InterPro"/>
</dbReference>
<dbReference type="Pfam" id="PF07963">
    <property type="entry name" value="N_methyl"/>
    <property type="match status" value="1"/>
</dbReference>
<dbReference type="AlphaFoldDB" id="A0A3A3G614"/>
<keyword evidence="3" id="KW-1185">Reference proteome</keyword>
<dbReference type="Proteomes" id="UP000266327">
    <property type="component" value="Unassembled WGS sequence"/>
</dbReference>
<dbReference type="PROSITE" id="PS00409">
    <property type="entry name" value="PROKAR_NTER_METHYL"/>
    <property type="match status" value="1"/>
</dbReference>
<comment type="caution">
    <text evidence="2">The sequence shown here is derived from an EMBL/GenBank/DDBJ whole genome shotgun (WGS) entry which is preliminary data.</text>
</comment>
<dbReference type="InterPro" id="IPR032092">
    <property type="entry name" value="PilW"/>
</dbReference>
<organism evidence="2 3">
    <name type="scientific">Noviherbaspirillum sedimenti</name>
    <dbReference type="NCBI Taxonomy" id="2320865"/>
    <lineage>
        <taxon>Bacteria</taxon>
        <taxon>Pseudomonadati</taxon>
        <taxon>Pseudomonadota</taxon>
        <taxon>Betaproteobacteria</taxon>
        <taxon>Burkholderiales</taxon>
        <taxon>Oxalobacteraceae</taxon>
        <taxon>Noviherbaspirillum</taxon>
    </lineage>
</organism>
<reference evidence="3" key="1">
    <citation type="submission" date="2018-09" db="EMBL/GenBank/DDBJ databases">
        <authorList>
            <person name="Zhu H."/>
        </authorList>
    </citation>
    <scope>NUCLEOTIDE SEQUENCE [LARGE SCALE GENOMIC DNA]</scope>
    <source>
        <strain evidence="3">K1S02-23</strain>
    </source>
</reference>
<dbReference type="NCBIfam" id="TIGR02532">
    <property type="entry name" value="IV_pilin_GFxxxE"/>
    <property type="match status" value="1"/>
</dbReference>
<keyword evidence="1" id="KW-1133">Transmembrane helix</keyword>
<evidence type="ECO:0000313" key="2">
    <source>
        <dbReference type="EMBL" id="RJG03967.1"/>
    </source>
</evidence>
<dbReference type="EMBL" id="QYUQ01000002">
    <property type="protein sequence ID" value="RJG03967.1"/>
    <property type="molecule type" value="Genomic_DNA"/>
</dbReference>
<sequence>MERRSGESRQHYATVSCGYTAMKKQERSLLFFKGQSGFSLIELMVAITIGFIVVLAVSYLYLGSNQVFRATDNMSRLQENARYALDNMARHVRMTGYIGCGNLQNMTVTVIANAPAEGITTANAVSGLDYVSPAAAIGGITRPAGDTISIRGMFREGVPVTEDGQPSNANLKIADNRYGFAQGDVLTVTNCTHADTFKVTNNPGAATLPGVVNITTLTHANSTNTGNRLGKYGTDAIVSRIDQYSYFVGVNPASKRALFRSGPTSADAPVELADNVEDMQIEYGVDTNGDSAADSYLTATSVGADWDKVVTARIHLLMASAENNVASSAQRYVFNGATVTATDRRLYQVFTTTVGLRNRLP</sequence>
<evidence type="ECO:0000256" key="1">
    <source>
        <dbReference type="SAM" id="Phobius"/>
    </source>
</evidence>
<protein>
    <submittedName>
        <fullName evidence="2">Prepilin-type N-terminal cleavage/methylation domain-containing protein</fullName>
    </submittedName>
</protein>
<keyword evidence="1" id="KW-0812">Transmembrane</keyword>
<dbReference type="InterPro" id="IPR012902">
    <property type="entry name" value="N_methyl_site"/>
</dbReference>
<name>A0A3A3G614_9BURK</name>
<keyword evidence="1" id="KW-0472">Membrane</keyword>
<proteinExistence type="predicted"/>
<feature type="transmembrane region" description="Helical" evidence="1">
    <location>
        <begin position="37"/>
        <end position="62"/>
    </location>
</feature>
<evidence type="ECO:0000313" key="3">
    <source>
        <dbReference type="Proteomes" id="UP000266327"/>
    </source>
</evidence>